<organism evidence="2 3">
    <name type="scientific">Dictyobacter alpinus</name>
    <dbReference type="NCBI Taxonomy" id="2014873"/>
    <lineage>
        <taxon>Bacteria</taxon>
        <taxon>Bacillati</taxon>
        <taxon>Chloroflexota</taxon>
        <taxon>Ktedonobacteria</taxon>
        <taxon>Ktedonobacterales</taxon>
        <taxon>Dictyobacteraceae</taxon>
        <taxon>Dictyobacter</taxon>
    </lineage>
</organism>
<evidence type="ECO:0000313" key="3">
    <source>
        <dbReference type="Proteomes" id="UP000287171"/>
    </source>
</evidence>
<comment type="caution">
    <text evidence="2">The sequence shown here is derived from an EMBL/GenBank/DDBJ whole genome shotgun (WGS) entry which is preliminary data.</text>
</comment>
<dbReference type="Proteomes" id="UP000287171">
    <property type="component" value="Unassembled WGS sequence"/>
</dbReference>
<evidence type="ECO:0000313" key="2">
    <source>
        <dbReference type="EMBL" id="GCE28460.1"/>
    </source>
</evidence>
<keyword evidence="3" id="KW-1185">Reference proteome</keyword>
<evidence type="ECO:0000256" key="1">
    <source>
        <dbReference type="SAM" id="MobiDB-lite"/>
    </source>
</evidence>
<dbReference type="EMBL" id="BIFT01000001">
    <property type="protein sequence ID" value="GCE28460.1"/>
    <property type="molecule type" value="Genomic_DNA"/>
</dbReference>
<dbReference type="AlphaFoldDB" id="A0A402BB05"/>
<protein>
    <submittedName>
        <fullName evidence="2">Uncharacterized protein</fullName>
    </submittedName>
</protein>
<gene>
    <name evidence="2" type="ORF">KDA_39440</name>
</gene>
<accession>A0A402BB05</accession>
<name>A0A402BB05_9CHLR</name>
<reference evidence="3" key="1">
    <citation type="submission" date="2018-12" db="EMBL/GenBank/DDBJ databases">
        <title>Tengunoibacter tsumagoiensis gen. nov., sp. nov., Dictyobacter kobayashii sp. nov., D. alpinus sp. nov., and D. joshuensis sp. nov. and description of Dictyobacteraceae fam. nov. within the order Ktedonobacterales isolated from Tengu-no-mugimeshi.</title>
        <authorList>
            <person name="Wang C.M."/>
            <person name="Zheng Y."/>
            <person name="Sakai Y."/>
            <person name="Toyoda A."/>
            <person name="Minakuchi Y."/>
            <person name="Abe K."/>
            <person name="Yokota A."/>
            <person name="Yabe S."/>
        </authorList>
    </citation>
    <scope>NUCLEOTIDE SEQUENCE [LARGE SCALE GENOMIC DNA]</scope>
    <source>
        <strain evidence="3">Uno16</strain>
    </source>
</reference>
<sequence length="102" mass="11661">MIHTQKPLLGNRKNSPQPQKEKKGVEKINPENTTFVIFLLSLDALHLLYEIVSETANNDASGKVSAVVTDLRRTFSSLSFYVEEGRRWQARSLYKISRNWPG</sequence>
<proteinExistence type="predicted"/>
<feature type="region of interest" description="Disordered" evidence="1">
    <location>
        <begin position="1"/>
        <end position="27"/>
    </location>
</feature>